<evidence type="ECO:0000313" key="2">
    <source>
        <dbReference type="Proteomes" id="UP000244803"/>
    </source>
</evidence>
<accession>A0A976M7T6</accession>
<dbReference type="AlphaFoldDB" id="A0A976M7T6"/>
<reference evidence="1" key="1">
    <citation type="submission" date="2022-07" db="EMBL/GenBank/DDBJ databases">
        <title>Evaluation of T. orientalis genome assembly methods using nanopore sequencing and analysis of variation between genomes.</title>
        <authorList>
            <person name="Yam J."/>
            <person name="Micallef M.L."/>
            <person name="Liu M."/>
            <person name="Djordjevic S.P."/>
            <person name="Bogema D.R."/>
            <person name="Jenkins C."/>
        </authorList>
    </citation>
    <scope>NUCLEOTIDE SEQUENCE</scope>
    <source>
        <strain evidence="1">Fish Creek</strain>
    </source>
</reference>
<dbReference type="Proteomes" id="UP000244803">
    <property type="component" value="Chromosome 3"/>
</dbReference>
<proteinExistence type="predicted"/>
<organism evidence="1 2">
    <name type="scientific">Theileria orientalis</name>
    <dbReference type="NCBI Taxonomy" id="68886"/>
    <lineage>
        <taxon>Eukaryota</taxon>
        <taxon>Sar</taxon>
        <taxon>Alveolata</taxon>
        <taxon>Apicomplexa</taxon>
        <taxon>Aconoidasida</taxon>
        <taxon>Piroplasmida</taxon>
        <taxon>Theileriidae</taxon>
        <taxon>Theileria</taxon>
    </lineage>
</organism>
<gene>
    <name evidence="1" type="ORF">MACJ_002009</name>
</gene>
<sequence>MATHSDSINLSPRLKENMKDDFLLQKSGLVDDFGRIVLSTKEQSIELDKDGLDDTILKNILYCYKFLDTTDKDYVNSTEAEIYIRHIKDENPQLFELLLDVLQVASEFSPNDTNIAKNLFINRLKTHIKNLKPDDKSPFCSLKSNTNAISNYFKNMDVNTRSSVSETVFEPSSVKQSSIQISNNPSIGDTYLNTVLSKITQESKETVFNMNSERNAGQTKEFSISQNPADELNSALDVSFNLFSFSLNYFQNDNSINSGSIQPQSDSVNTPVNKFENVNKFEGVDQVEKVLNTNSNVNEYLVFNYNTDLDWQHTLRDQIDLIFNI</sequence>
<dbReference type="EMBL" id="CP056066">
    <property type="protein sequence ID" value="UKJ88763.2"/>
    <property type="molecule type" value="Genomic_DNA"/>
</dbReference>
<evidence type="ECO:0000313" key="1">
    <source>
        <dbReference type="EMBL" id="UKJ88763.2"/>
    </source>
</evidence>
<protein>
    <submittedName>
        <fullName evidence="1">Uncharacterized protein</fullName>
    </submittedName>
</protein>
<name>A0A976M7T6_THEOR</name>
<dbReference type="OrthoDB" id="360729at2759"/>